<gene>
    <name evidence="3" type="ORF">ABNE31_11010</name>
</gene>
<keyword evidence="1" id="KW-0472">Membrane</keyword>
<evidence type="ECO:0000259" key="2">
    <source>
        <dbReference type="Pfam" id="PF20584"/>
    </source>
</evidence>
<dbReference type="InterPro" id="IPR046714">
    <property type="entry name" value="DUF6787"/>
</dbReference>
<keyword evidence="1" id="KW-0812">Transmembrane</keyword>
<organism evidence="3">
    <name type="scientific">Flagellimonas sp. MMG031</name>
    <dbReference type="NCBI Taxonomy" id="3158549"/>
    <lineage>
        <taxon>Bacteria</taxon>
        <taxon>Pseudomonadati</taxon>
        <taxon>Bacteroidota</taxon>
        <taxon>Flavobacteriia</taxon>
        <taxon>Flavobacteriales</taxon>
        <taxon>Flavobacteriaceae</taxon>
        <taxon>Flagellimonas</taxon>
    </lineage>
</organism>
<protein>
    <submittedName>
        <fullName evidence="3">DUF6787 family protein</fullName>
    </submittedName>
</protein>
<feature type="transmembrane region" description="Helical" evidence="1">
    <location>
        <begin position="84"/>
        <end position="103"/>
    </location>
</feature>
<sequence>MMQKLKQRWEIQKAWQVLFPVLGALLVLLTAYLIARSLLHAFGLNNTVYEWFFTIGITLMGYFTAVKFFLWCFKKLENKWKVTYKWEMIAIFIVFAITGSISGKLAGPLVQWLGLDGENVHSAIYWTFRILLIFPIYQILLVCIGWLFGQYLFFWNFEKKMLKRMGLGFILP</sequence>
<dbReference type="EMBL" id="CP157804">
    <property type="protein sequence ID" value="XBQ22127.1"/>
    <property type="molecule type" value="Genomic_DNA"/>
</dbReference>
<dbReference type="RefSeq" id="WP_349351160.1">
    <property type="nucleotide sequence ID" value="NZ_CP157804.1"/>
</dbReference>
<dbReference type="Pfam" id="PF20584">
    <property type="entry name" value="DUF6787"/>
    <property type="match status" value="1"/>
</dbReference>
<dbReference type="AlphaFoldDB" id="A0AAU7MXH1"/>
<reference evidence="3" key="1">
    <citation type="submission" date="2024-05" db="EMBL/GenBank/DDBJ databases">
        <title>Draft Genome Sequences of Flagellimonas sp. MMG031 and Marinobacter sp. MMG032 Isolated from the dinoflagellate Symbiodinium pilosum.</title>
        <authorList>
            <person name="Shikuma N.J."/>
            <person name="Farrell M.V."/>
        </authorList>
    </citation>
    <scope>NUCLEOTIDE SEQUENCE</scope>
    <source>
        <strain evidence="3">MMG031</strain>
    </source>
</reference>
<keyword evidence="1" id="KW-1133">Transmembrane helix</keyword>
<evidence type="ECO:0000256" key="1">
    <source>
        <dbReference type="SAM" id="Phobius"/>
    </source>
</evidence>
<feature type="transmembrane region" description="Helical" evidence="1">
    <location>
        <begin position="51"/>
        <end position="72"/>
    </location>
</feature>
<evidence type="ECO:0000313" key="3">
    <source>
        <dbReference type="EMBL" id="XBQ22127.1"/>
    </source>
</evidence>
<proteinExistence type="predicted"/>
<feature type="transmembrane region" description="Helical" evidence="1">
    <location>
        <begin position="123"/>
        <end position="155"/>
    </location>
</feature>
<feature type="domain" description="DUF6787" evidence="2">
    <location>
        <begin position="91"/>
        <end position="169"/>
    </location>
</feature>
<dbReference type="KEGG" id="fld:ABNE31_11010"/>
<accession>A0AAU7MXH1</accession>
<name>A0AAU7MXH1_9FLAO</name>
<feature type="transmembrane region" description="Helical" evidence="1">
    <location>
        <begin position="21"/>
        <end position="39"/>
    </location>
</feature>